<proteinExistence type="predicted"/>
<evidence type="ECO:0008006" key="4">
    <source>
        <dbReference type="Google" id="ProtNLM"/>
    </source>
</evidence>
<sequence>MEQIILFAFLILFPFGQIIKIGPLNPIDIVIALGAITAIIKRYKYPVAFKHIKDFLFIAVFGYLLSVFIFRNSQVIVGLLYLLRLAAYLYFYVFVSHFKKKELLLNSLLSLSLVSALFGWFQYFIYPDLTSLKYLGWDDHLFRLVGTFLDPGFTSLIIVFGAVISYVKKKYLLLAFFAATLAFTYSRAGYLAFAASLFLASLIFKKFKAFLISLACFLVIIFLLPRPAGQGVNLARTYSISSRIVNYKETIEIF</sequence>
<feature type="transmembrane region" description="Helical" evidence="1">
    <location>
        <begin position="103"/>
        <end position="121"/>
    </location>
</feature>
<keyword evidence="1" id="KW-0472">Membrane</keyword>
<reference evidence="3" key="1">
    <citation type="submission" date="2017-09" db="EMBL/GenBank/DDBJ databases">
        <title>Depth-based differentiation of microbial function through sediment-hosted aquifers and enrichment of novel symbionts in the deep terrestrial subsurface.</title>
        <authorList>
            <person name="Probst A.J."/>
            <person name="Ladd B."/>
            <person name="Jarett J.K."/>
            <person name="Geller-Mcgrath D.E."/>
            <person name="Sieber C.M.K."/>
            <person name="Emerson J.B."/>
            <person name="Anantharaman K."/>
            <person name="Thomas B.C."/>
            <person name="Malmstrom R."/>
            <person name="Stieglmeier M."/>
            <person name="Klingl A."/>
            <person name="Woyke T."/>
            <person name="Ryan C.M."/>
            <person name="Banfield J.F."/>
        </authorList>
    </citation>
    <scope>NUCLEOTIDE SEQUENCE [LARGE SCALE GENOMIC DNA]</scope>
</reference>
<feature type="non-terminal residue" evidence="2">
    <location>
        <position position="254"/>
    </location>
</feature>
<feature type="transmembrane region" description="Helical" evidence="1">
    <location>
        <begin position="141"/>
        <end position="164"/>
    </location>
</feature>
<gene>
    <name evidence="2" type="ORF">CO176_01135</name>
</gene>
<comment type="caution">
    <text evidence="2">The sequence shown here is derived from an EMBL/GenBank/DDBJ whole genome shotgun (WGS) entry which is preliminary data.</text>
</comment>
<accession>A0A2M7X9P2</accession>
<feature type="transmembrane region" description="Helical" evidence="1">
    <location>
        <begin position="76"/>
        <end position="96"/>
    </location>
</feature>
<feature type="transmembrane region" description="Helical" evidence="1">
    <location>
        <begin position="55"/>
        <end position="70"/>
    </location>
</feature>
<dbReference type="PANTHER" id="PTHR37422">
    <property type="entry name" value="TEICHURONIC ACID BIOSYNTHESIS PROTEIN TUAE"/>
    <property type="match status" value="1"/>
</dbReference>
<feature type="transmembrane region" description="Helical" evidence="1">
    <location>
        <begin position="171"/>
        <end position="195"/>
    </location>
</feature>
<dbReference type="EMBL" id="PFWW01000022">
    <property type="protein sequence ID" value="PJA42880.1"/>
    <property type="molecule type" value="Genomic_DNA"/>
</dbReference>
<feature type="transmembrane region" description="Helical" evidence="1">
    <location>
        <begin position="207"/>
        <end position="224"/>
    </location>
</feature>
<dbReference type="PANTHER" id="PTHR37422:SF13">
    <property type="entry name" value="LIPOPOLYSACCHARIDE BIOSYNTHESIS PROTEIN PA4999-RELATED"/>
    <property type="match status" value="1"/>
</dbReference>
<organism evidence="2 3">
    <name type="scientific">Candidatus Woesebacteria bacterium CG_4_9_14_3_um_filter_39_10</name>
    <dbReference type="NCBI Taxonomy" id="1975056"/>
    <lineage>
        <taxon>Bacteria</taxon>
        <taxon>Candidatus Woeseibacteriota</taxon>
    </lineage>
</organism>
<protein>
    <recommendedName>
        <fullName evidence="4">O-antigen ligase domain-containing protein</fullName>
    </recommendedName>
</protein>
<dbReference type="AlphaFoldDB" id="A0A2M7X9P2"/>
<evidence type="ECO:0000256" key="1">
    <source>
        <dbReference type="SAM" id="Phobius"/>
    </source>
</evidence>
<keyword evidence="1" id="KW-1133">Transmembrane helix</keyword>
<evidence type="ECO:0000313" key="2">
    <source>
        <dbReference type="EMBL" id="PJA42880.1"/>
    </source>
</evidence>
<name>A0A2M7X9P2_9BACT</name>
<dbReference type="Proteomes" id="UP000230484">
    <property type="component" value="Unassembled WGS sequence"/>
</dbReference>
<evidence type="ECO:0000313" key="3">
    <source>
        <dbReference type="Proteomes" id="UP000230484"/>
    </source>
</evidence>
<keyword evidence="1" id="KW-0812">Transmembrane</keyword>
<dbReference type="InterPro" id="IPR051533">
    <property type="entry name" value="WaaL-like"/>
</dbReference>